<evidence type="ECO:0000256" key="3">
    <source>
        <dbReference type="ARBA" id="ARBA00022679"/>
    </source>
</evidence>
<dbReference type="GO" id="GO:0016757">
    <property type="term" value="F:glycosyltransferase activity"/>
    <property type="evidence" value="ECO:0007669"/>
    <property type="project" value="UniProtKB-KW"/>
</dbReference>
<reference evidence="9" key="1">
    <citation type="submission" date="2020-11" db="EMBL/GenBank/DDBJ databases">
        <authorList>
            <person name="Tran Van P."/>
        </authorList>
    </citation>
    <scope>NUCLEOTIDE SEQUENCE</scope>
</reference>
<protein>
    <recommendedName>
        <fullName evidence="8">Fringe-like glycosyltransferase domain-containing protein</fullName>
    </recommendedName>
</protein>
<dbReference type="InterPro" id="IPR003378">
    <property type="entry name" value="Fringe-like_glycosylTrfase"/>
</dbReference>
<organism evidence="9">
    <name type="scientific">Timema tahoe</name>
    <dbReference type="NCBI Taxonomy" id="61484"/>
    <lineage>
        <taxon>Eukaryota</taxon>
        <taxon>Metazoa</taxon>
        <taxon>Ecdysozoa</taxon>
        <taxon>Arthropoda</taxon>
        <taxon>Hexapoda</taxon>
        <taxon>Insecta</taxon>
        <taxon>Pterygota</taxon>
        <taxon>Neoptera</taxon>
        <taxon>Polyneoptera</taxon>
        <taxon>Phasmatodea</taxon>
        <taxon>Timematodea</taxon>
        <taxon>Timematoidea</taxon>
        <taxon>Timematidae</taxon>
        <taxon>Timema</taxon>
    </lineage>
</organism>
<proteinExistence type="predicted"/>
<evidence type="ECO:0000256" key="6">
    <source>
        <dbReference type="ARBA" id="ARBA00022989"/>
    </source>
</evidence>
<gene>
    <name evidence="9" type="ORF">TTEB3V08_LOCUS10637</name>
</gene>
<dbReference type="GO" id="GO:0016020">
    <property type="term" value="C:membrane"/>
    <property type="evidence" value="ECO:0007669"/>
    <property type="project" value="UniProtKB-SubCell"/>
</dbReference>
<dbReference type="EMBL" id="OE006581">
    <property type="protein sequence ID" value="CAD7462747.1"/>
    <property type="molecule type" value="Genomic_DNA"/>
</dbReference>
<evidence type="ECO:0000256" key="4">
    <source>
        <dbReference type="ARBA" id="ARBA00022692"/>
    </source>
</evidence>
<comment type="subcellular location">
    <subcellularLocation>
        <location evidence="1">Membrane</location>
        <topology evidence="1">Single-pass type II membrane protein</topology>
    </subcellularLocation>
</comment>
<keyword evidence="5" id="KW-0735">Signal-anchor</keyword>
<evidence type="ECO:0000259" key="8">
    <source>
        <dbReference type="Pfam" id="PF02434"/>
    </source>
</evidence>
<dbReference type="Pfam" id="PF02434">
    <property type="entry name" value="Fringe"/>
    <property type="match status" value="1"/>
</dbReference>
<evidence type="ECO:0000256" key="1">
    <source>
        <dbReference type="ARBA" id="ARBA00004606"/>
    </source>
</evidence>
<evidence type="ECO:0000256" key="7">
    <source>
        <dbReference type="ARBA" id="ARBA00023136"/>
    </source>
</evidence>
<accession>A0A7R9IQI1</accession>
<keyword evidence="4" id="KW-0812">Transmembrane</keyword>
<evidence type="ECO:0000256" key="2">
    <source>
        <dbReference type="ARBA" id="ARBA00022676"/>
    </source>
</evidence>
<keyword evidence="2" id="KW-0328">Glycosyltransferase</keyword>
<feature type="domain" description="Fringe-like glycosyltransferase" evidence="8">
    <location>
        <begin position="133"/>
        <end position="218"/>
    </location>
</feature>
<keyword evidence="7" id="KW-0472">Membrane</keyword>
<evidence type="ECO:0000256" key="5">
    <source>
        <dbReference type="ARBA" id="ARBA00022968"/>
    </source>
</evidence>
<keyword evidence="6" id="KW-1133">Transmembrane helix</keyword>
<sequence>MFVRSYSDGVMFIQVWSPVANDPITLQINNKLKQFTSSVEQRNRRVAITAIPVFSYTHVTESLSHTIETDVGILVPYSINIMSEHFSPAFLHPQASFLAIAYNILEQDLEEFALGLVTSLSLYVAFLKTFVLVFSGGKFISIGEKIRLPDDVTMGYIIEHLLRKPLTVIDKFHSHLEPMKFLRQDTFHQQITFSYSRYSKDEMNVLKIDGFDHRLDPTSLSLESMTPFGMCHCPLVLSIPDSGVKRATLPNEQKLNAVRGNISGLYHLLKRRRGLSASNEE</sequence>
<dbReference type="AlphaFoldDB" id="A0A7R9IQI1"/>
<dbReference type="Gene3D" id="3.90.550.50">
    <property type="match status" value="1"/>
</dbReference>
<name>A0A7R9IQI1_9NEOP</name>
<keyword evidence="3" id="KW-0808">Transferase</keyword>
<evidence type="ECO:0000313" key="9">
    <source>
        <dbReference type="EMBL" id="CAD7462747.1"/>
    </source>
</evidence>